<gene>
    <name evidence="2" type="ORF">UFOVP1184_19</name>
</gene>
<feature type="region of interest" description="Disordered" evidence="1">
    <location>
        <begin position="57"/>
        <end position="90"/>
    </location>
</feature>
<evidence type="ECO:0000313" key="2">
    <source>
        <dbReference type="EMBL" id="CAB4189315.1"/>
    </source>
</evidence>
<sequence>MDSSPGTVELKFVPQDSWHAFELGFIEGSNPRAYNKLLGIASLNAVRTMVAPMKGAAPVKTGRLQRSISAKSGRFSRPSATVGPRPGRSRGDARGAWYRYFVTSGHRTRLNGKAVKGISWADVAAGKTLKSTGSTATVPARPFVTQTGENPSNQAKMMNAFYATVERYFNDTVFAHKLTQFKRR</sequence>
<name>A0A6J5R9L0_9CAUD</name>
<protein>
    <submittedName>
        <fullName evidence="2">Uncharacterized protein</fullName>
    </submittedName>
</protein>
<organism evidence="2">
    <name type="scientific">uncultured Caudovirales phage</name>
    <dbReference type="NCBI Taxonomy" id="2100421"/>
    <lineage>
        <taxon>Viruses</taxon>
        <taxon>Duplodnaviria</taxon>
        <taxon>Heunggongvirae</taxon>
        <taxon>Uroviricota</taxon>
        <taxon>Caudoviricetes</taxon>
        <taxon>Peduoviridae</taxon>
        <taxon>Maltschvirus</taxon>
        <taxon>Maltschvirus maltsch</taxon>
    </lineage>
</organism>
<evidence type="ECO:0000256" key="1">
    <source>
        <dbReference type="SAM" id="MobiDB-lite"/>
    </source>
</evidence>
<reference evidence="2" key="1">
    <citation type="submission" date="2020-05" db="EMBL/GenBank/DDBJ databases">
        <authorList>
            <person name="Chiriac C."/>
            <person name="Salcher M."/>
            <person name="Ghai R."/>
            <person name="Kavagutti S V."/>
        </authorList>
    </citation>
    <scope>NUCLEOTIDE SEQUENCE</scope>
</reference>
<accession>A0A6J5R9L0</accession>
<proteinExistence type="predicted"/>
<dbReference type="EMBL" id="LR797135">
    <property type="protein sequence ID" value="CAB4189315.1"/>
    <property type="molecule type" value="Genomic_DNA"/>
</dbReference>